<dbReference type="CDD" id="cd01066">
    <property type="entry name" value="APP_MetAP"/>
    <property type="match status" value="1"/>
</dbReference>
<proteinExistence type="predicted"/>
<dbReference type="Pfam" id="PF00557">
    <property type="entry name" value="Peptidase_M24"/>
    <property type="match status" value="1"/>
</dbReference>
<keyword evidence="3" id="KW-1185">Reference proteome</keyword>
<sequence>MSDVSDSDLGRFRTVQRLAYDCAEAIGASLQPGITERDATAAMRTWLVGRGVDDWLHRPFAWFGDRTAFKGFRFPHQFFPTDRKLERGMPYILDVAPVVDGYAADIGYAGCLGENAVHSRLLADLEAYRSLILQGVRARKSLRAIYRDVDGLLAQQGHANRHRRYPFGVLAHRVDVVRNTAPRWTVAGFGIRSLRTMVGDVMVGARAGWSPFWGPSRFSDHAPAPGLWAVEPHLGHGGVGAKFEELLVVTEGDAFWLDDDLPHVRRWRTGAVRAA</sequence>
<protein>
    <submittedName>
        <fullName evidence="2">M24 family metallopeptidase</fullName>
    </submittedName>
</protein>
<dbReference type="RefSeq" id="WP_394840059.1">
    <property type="nucleotide sequence ID" value="NZ_CP089929.1"/>
</dbReference>
<dbReference type="InterPro" id="IPR000994">
    <property type="entry name" value="Pept_M24"/>
</dbReference>
<evidence type="ECO:0000313" key="3">
    <source>
        <dbReference type="Proteomes" id="UP001374803"/>
    </source>
</evidence>
<dbReference type="Proteomes" id="UP001374803">
    <property type="component" value="Chromosome"/>
</dbReference>
<organism evidence="2 3">
    <name type="scientific">Pendulispora rubella</name>
    <dbReference type="NCBI Taxonomy" id="2741070"/>
    <lineage>
        <taxon>Bacteria</taxon>
        <taxon>Pseudomonadati</taxon>
        <taxon>Myxococcota</taxon>
        <taxon>Myxococcia</taxon>
        <taxon>Myxococcales</taxon>
        <taxon>Sorangiineae</taxon>
        <taxon>Pendulisporaceae</taxon>
        <taxon>Pendulispora</taxon>
    </lineage>
</organism>
<name>A0ABZ2LI26_9BACT</name>
<dbReference type="InterPro" id="IPR036005">
    <property type="entry name" value="Creatinase/aminopeptidase-like"/>
</dbReference>
<reference evidence="2" key="1">
    <citation type="submission" date="2021-12" db="EMBL/GenBank/DDBJ databases">
        <title>Discovery of the Pendulisporaceae a myxobacterial family with distinct sporulation behavior and unique specialized metabolism.</title>
        <authorList>
            <person name="Garcia R."/>
            <person name="Popoff A."/>
            <person name="Bader C.D."/>
            <person name="Loehr J."/>
            <person name="Walesch S."/>
            <person name="Walt C."/>
            <person name="Boldt J."/>
            <person name="Bunk B."/>
            <person name="Haeckl F.J.F.P.J."/>
            <person name="Gunesch A.P."/>
            <person name="Birkelbach J."/>
            <person name="Nuebel U."/>
            <person name="Pietschmann T."/>
            <person name="Bach T."/>
            <person name="Mueller R."/>
        </authorList>
    </citation>
    <scope>NUCLEOTIDE SEQUENCE</scope>
    <source>
        <strain evidence="2">MSr11367</strain>
    </source>
</reference>
<feature type="domain" description="Peptidase M24" evidence="1">
    <location>
        <begin position="12"/>
        <end position="251"/>
    </location>
</feature>
<dbReference type="Gene3D" id="3.90.230.10">
    <property type="entry name" value="Creatinase/methionine aminopeptidase superfamily"/>
    <property type="match status" value="1"/>
</dbReference>
<evidence type="ECO:0000313" key="2">
    <source>
        <dbReference type="EMBL" id="WXB10382.1"/>
    </source>
</evidence>
<gene>
    <name evidence="2" type="ORF">LVJ94_24535</name>
</gene>
<dbReference type="SUPFAM" id="SSF55920">
    <property type="entry name" value="Creatinase/aminopeptidase"/>
    <property type="match status" value="1"/>
</dbReference>
<dbReference type="EMBL" id="CP089983">
    <property type="protein sequence ID" value="WXB10382.1"/>
    <property type="molecule type" value="Genomic_DNA"/>
</dbReference>
<accession>A0ABZ2LI26</accession>
<evidence type="ECO:0000259" key="1">
    <source>
        <dbReference type="Pfam" id="PF00557"/>
    </source>
</evidence>